<dbReference type="GO" id="GO:0035312">
    <property type="term" value="F:5'-3' DNA exonuclease activity"/>
    <property type="evidence" value="ECO:0007669"/>
    <property type="project" value="TreeGrafter"/>
</dbReference>
<dbReference type="Pfam" id="PF13263">
    <property type="entry name" value="PHP_C"/>
    <property type="match status" value="1"/>
</dbReference>
<dbReference type="InterPro" id="IPR016195">
    <property type="entry name" value="Pol/histidinol_Pase-like"/>
</dbReference>
<gene>
    <name evidence="3" type="ORF">HLASA_1305</name>
    <name evidence="2" type="ORF">HLASF_1318</name>
</gene>
<dbReference type="PANTHER" id="PTHR42924">
    <property type="entry name" value="EXONUCLEASE"/>
    <property type="match status" value="1"/>
</dbReference>
<keyword evidence="5" id="KW-1185">Reference proteome</keyword>
<dbReference type="HOGENOM" id="CLU_072983_3_0_2"/>
<dbReference type="Gene3D" id="3.20.20.140">
    <property type="entry name" value="Metal-dependent hydrolases"/>
    <property type="match status" value="1"/>
</dbReference>
<dbReference type="CDD" id="cd07432">
    <property type="entry name" value="PHP_HisPPase"/>
    <property type="match status" value="1"/>
</dbReference>
<dbReference type="InterPro" id="IPR003141">
    <property type="entry name" value="Pol/His_phosphatase_N"/>
</dbReference>
<feature type="domain" description="Polymerase/histidinol phosphatase N-terminal" evidence="1">
    <location>
        <begin position="12"/>
        <end position="78"/>
    </location>
</feature>
<reference evidence="2 5" key="1">
    <citation type="journal article" date="2015" name="ISME J.">
        <title>Elemental sulfur and acetate can support life of a novel strictly anaerobic haloarchaeon.</title>
        <authorList>
            <person name="Sorokin D.Y."/>
            <person name="Kublanov I.V."/>
            <person name="Gavrilov S.N."/>
            <person name="Rojo D."/>
            <person name="Roman P."/>
            <person name="Golyshin P.N."/>
            <person name="Slepak V.Z."/>
            <person name="Smedile F."/>
            <person name="Ferrer M."/>
            <person name="Messina E."/>
            <person name="La Cono V."/>
            <person name="Yakimov M.M."/>
        </authorList>
    </citation>
    <scope>NUCLEOTIDE SEQUENCE [LARGE SCALE GENOMIC DNA]</scope>
    <source>
        <strain evidence="2 5">HSR2</strain>
    </source>
</reference>
<sequence>MGRRQREIVLTVELHAHSEMSYDGRDPVEMLLAQASAIGLDALVITDHDEFAASREAADLAPEYDLIGITGMEVTSAAGHVLAIGIEKQVPAGLPFTETIDAIHDRGGIAIVPHPFQKSRSGVAPNVSTEALRRADALEVYNSRLLTGRSNRRAERFARKYDIPMTAGSDAHIAELVGQAVTLVDADEPTADSVLDAIRTGQTTVEGKRTPWRISFRQAAGGVKRRIKNRLSDALG</sequence>
<dbReference type="KEGG" id="hsu:HLASF_1318"/>
<organism evidence="2 5">
    <name type="scientific">Halanaeroarchaeum sulfurireducens</name>
    <dbReference type="NCBI Taxonomy" id="1604004"/>
    <lineage>
        <taxon>Archaea</taxon>
        <taxon>Methanobacteriati</taxon>
        <taxon>Methanobacteriota</taxon>
        <taxon>Stenosarchaea group</taxon>
        <taxon>Halobacteria</taxon>
        <taxon>Halobacteriales</taxon>
        <taxon>Halobacteriaceae</taxon>
        <taxon>Halanaeroarchaeum</taxon>
    </lineage>
</organism>
<accession>A0A0F7PDW3</accession>
<dbReference type="GO" id="GO:0004534">
    <property type="term" value="F:5'-3' RNA exonuclease activity"/>
    <property type="evidence" value="ECO:0007669"/>
    <property type="project" value="TreeGrafter"/>
</dbReference>
<dbReference type="Proteomes" id="UP000069906">
    <property type="component" value="Chromosome"/>
</dbReference>
<dbReference type="PATRIC" id="fig|1604004.4.peg.1383"/>
<reference evidence="3 4" key="3">
    <citation type="journal article" date="2016" name="Stand. Genomic Sci.">
        <title>Complete genome sequence of 'Halanaeroarchaeum sulfurireducens' M27-SA2, a sulfur-reducing and acetate-oxidizing haloarchaeon from the deep-sea hypersaline anoxic lake Medee.</title>
        <authorList>
            <person name="Messina E."/>
            <person name="Sorokin D.Y."/>
            <person name="Kublanov I.V."/>
            <person name="Toshchakov S."/>
            <person name="Lopatina A."/>
            <person name="Arcadi E."/>
            <person name="Smedile F."/>
            <person name="La Spada G."/>
            <person name="La Cono V."/>
            <person name="Yakimov M.M."/>
        </authorList>
    </citation>
    <scope>NUCLEOTIDE SEQUENCE [LARGE SCALE GENOMIC DNA]</scope>
    <source>
        <strain evidence="3 4">M27-SA2</strain>
    </source>
</reference>
<proteinExistence type="predicted"/>
<dbReference type="InterPro" id="IPR004013">
    <property type="entry name" value="PHP_dom"/>
</dbReference>
<dbReference type="PANTHER" id="PTHR42924:SF3">
    <property type="entry name" value="POLYMERASE_HISTIDINOL PHOSPHATASE N-TERMINAL DOMAIN-CONTAINING PROTEIN"/>
    <property type="match status" value="1"/>
</dbReference>
<evidence type="ECO:0000313" key="2">
    <source>
        <dbReference type="EMBL" id="AKH97804.1"/>
    </source>
</evidence>
<dbReference type="Proteomes" id="UP000060390">
    <property type="component" value="Chromosome"/>
</dbReference>
<evidence type="ECO:0000313" key="4">
    <source>
        <dbReference type="Proteomes" id="UP000060390"/>
    </source>
</evidence>
<dbReference type="NCBIfam" id="NF038032">
    <property type="entry name" value="CehA_McbA_metalo"/>
    <property type="match status" value="1"/>
</dbReference>
<dbReference type="KEGG" id="hsf:HLASA_1305"/>
<dbReference type="SUPFAM" id="SSF89550">
    <property type="entry name" value="PHP domain-like"/>
    <property type="match status" value="1"/>
</dbReference>
<evidence type="ECO:0000313" key="5">
    <source>
        <dbReference type="Proteomes" id="UP000069906"/>
    </source>
</evidence>
<evidence type="ECO:0000259" key="1">
    <source>
        <dbReference type="SMART" id="SM00481"/>
    </source>
</evidence>
<evidence type="ECO:0000313" key="3">
    <source>
        <dbReference type="EMBL" id="ALG82198.1"/>
    </source>
</evidence>
<dbReference type="EMBL" id="CP008874">
    <property type="protein sequence ID" value="AKH97804.1"/>
    <property type="molecule type" value="Genomic_DNA"/>
</dbReference>
<name>A0A0F7PDW3_9EURY</name>
<dbReference type="AlphaFoldDB" id="A0A0F7PDW3"/>
<dbReference type="Pfam" id="PF02811">
    <property type="entry name" value="PHP"/>
    <property type="match status" value="1"/>
</dbReference>
<protein>
    <submittedName>
        <fullName evidence="2">Phosphoesterase</fullName>
    </submittedName>
</protein>
<dbReference type="InterPro" id="IPR052018">
    <property type="entry name" value="PHP_domain"/>
</dbReference>
<dbReference type="EMBL" id="CP011564">
    <property type="protein sequence ID" value="ALG82198.1"/>
    <property type="molecule type" value="Genomic_DNA"/>
</dbReference>
<reference evidence="4" key="2">
    <citation type="submission" date="2015-05" db="EMBL/GenBank/DDBJ databases">
        <title>Complete genome sequence of Halanaeroarchaeum sulfurireducens type strain M27-SA2, a sulfate-reducer haloarchaeon from marine anoxic lake Medee.</title>
        <authorList>
            <person name="Messina E."/>
            <person name="Kublanov I.V."/>
            <person name="Toshchakov S."/>
            <person name="Arcadi E."/>
            <person name="La Spada G."/>
            <person name="La Cono V."/>
            <person name="Yakimov M.M."/>
        </authorList>
    </citation>
    <scope>NUCLEOTIDE SEQUENCE [LARGE SCALE GENOMIC DNA]</scope>
    <source>
        <strain evidence="4">M27-SA2</strain>
    </source>
</reference>
<dbReference type="SMART" id="SM00481">
    <property type="entry name" value="POLIIIAc"/>
    <property type="match status" value="1"/>
</dbReference>
<dbReference type="STRING" id="1604004.HLASA_1305"/>